<evidence type="ECO:0000313" key="3">
    <source>
        <dbReference type="Proteomes" id="UP000008004"/>
    </source>
</evidence>
<protein>
    <submittedName>
        <fullName evidence="2">Uncharacterized protein</fullName>
    </submittedName>
</protein>
<dbReference type="HOGENOM" id="CLU_3186043_0_0_11"/>
<keyword evidence="1" id="KW-0472">Membrane</keyword>
<dbReference type="Proteomes" id="UP000008004">
    <property type="component" value="Chromosome"/>
</dbReference>
<reference evidence="2 3" key="1">
    <citation type="journal article" date="2012" name="J. Bacteriol.">
        <title>Complete genome sequence of Mycobacterium intracellulare strain ATCC 13950T.</title>
        <authorList>
            <person name="Kim B.J."/>
            <person name="Choi B.S."/>
            <person name="Lim J.S."/>
            <person name="Choi I.Y."/>
            <person name="Lee J.H."/>
            <person name="Chun J."/>
            <person name="Kook Y.H."/>
            <person name="Kim B.J."/>
        </authorList>
    </citation>
    <scope>NUCLEOTIDE SEQUENCE [LARGE SCALE GENOMIC DNA]</scope>
    <source>
        <strain evidence="3">ATCC 13950 / DSM 43223 / JCM 6384 / NCTC 13025 / 3600</strain>
    </source>
</reference>
<organism evidence="2 3">
    <name type="scientific">Mycobacterium intracellulare (strain ATCC 13950 / DSM 43223 / JCM 6384 / NCTC 13025 / 3600)</name>
    <dbReference type="NCBI Taxonomy" id="487521"/>
    <lineage>
        <taxon>Bacteria</taxon>
        <taxon>Bacillati</taxon>
        <taxon>Actinomycetota</taxon>
        <taxon>Actinomycetes</taxon>
        <taxon>Mycobacteriales</taxon>
        <taxon>Mycobacteriaceae</taxon>
        <taxon>Mycobacterium</taxon>
        <taxon>Mycobacterium avium complex (MAC)</taxon>
    </lineage>
</organism>
<dbReference type="EMBL" id="CP003322">
    <property type="protein sequence ID" value="AFC43774.1"/>
    <property type="molecule type" value="Genomic_DNA"/>
</dbReference>
<accession>H8IL72</accession>
<dbReference type="PATRIC" id="fig|487521.10.peg.2570"/>
<sequence>MSEPQPPNTRRFTPSSVLTVIAVGIFVVAFIAVAVLLVMKMVGATG</sequence>
<evidence type="ECO:0000313" key="2">
    <source>
        <dbReference type="EMBL" id="AFC43774.1"/>
    </source>
</evidence>
<proteinExistence type="predicted"/>
<feature type="transmembrane region" description="Helical" evidence="1">
    <location>
        <begin position="20"/>
        <end position="39"/>
    </location>
</feature>
<gene>
    <name evidence="2" type="ordered locus">OCU_25550</name>
</gene>
<name>H8IL72_MYCIA</name>
<dbReference type="KEGG" id="mia:OCU_25550"/>
<evidence type="ECO:0000256" key="1">
    <source>
        <dbReference type="SAM" id="Phobius"/>
    </source>
</evidence>
<keyword evidence="1" id="KW-0812">Transmembrane</keyword>
<dbReference type="AlphaFoldDB" id="H8IL72"/>
<keyword evidence="1" id="KW-1133">Transmembrane helix</keyword>